<evidence type="ECO:0000313" key="2">
    <source>
        <dbReference type="Proteomes" id="UP001055091"/>
    </source>
</evidence>
<gene>
    <name evidence="1" type="ORF">CE91St55_06640</name>
</gene>
<reference evidence="1" key="1">
    <citation type="submission" date="2022-01" db="EMBL/GenBank/DDBJ databases">
        <title>Novel bile acid biosynthetic pathways are enriched in the microbiome of centenarians.</title>
        <authorList>
            <person name="Sato Y."/>
            <person name="Atarashi K."/>
            <person name="Plichta R.D."/>
            <person name="Arai Y."/>
            <person name="Sasajima S."/>
            <person name="Kearney M.S."/>
            <person name="Suda W."/>
            <person name="Takeshita K."/>
            <person name="Sasaki T."/>
            <person name="Okamoto S."/>
            <person name="Skelly N.A."/>
            <person name="Okamura Y."/>
            <person name="Vlamakis H."/>
            <person name="Li Y."/>
            <person name="Tanoue T."/>
            <person name="Takei H."/>
            <person name="Nittono H."/>
            <person name="Narushima S."/>
            <person name="Irie J."/>
            <person name="Itoh H."/>
            <person name="Moriya K."/>
            <person name="Sugiura Y."/>
            <person name="Suematsu M."/>
            <person name="Moritoki N."/>
            <person name="Shibata S."/>
            <person name="Littman R.D."/>
            <person name="Fischbach A.M."/>
            <person name="Uwamino Y."/>
            <person name="Inoue T."/>
            <person name="Honda A."/>
            <person name="Hattori M."/>
            <person name="Murai T."/>
            <person name="Xavier J.R."/>
            <person name="Hirose N."/>
            <person name="Honda K."/>
        </authorList>
    </citation>
    <scope>NUCLEOTIDE SEQUENCE</scope>
    <source>
        <strain evidence="1">CE91-St55</strain>
    </source>
</reference>
<dbReference type="AlphaFoldDB" id="A0AA37JC48"/>
<evidence type="ECO:0000313" key="1">
    <source>
        <dbReference type="EMBL" id="GKG98682.1"/>
    </source>
</evidence>
<protein>
    <submittedName>
        <fullName evidence="1">Uncharacterized protein</fullName>
    </submittedName>
</protein>
<dbReference type="EMBL" id="BQNJ01000001">
    <property type="protein sequence ID" value="GKG98682.1"/>
    <property type="molecule type" value="Genomic_DNA"/>
</dbReference>
<comment type="caution">
    <text evidence="1">The sequence shown here is derived from an EMBL/GenBank/DDBJ whole genome shotgun (WGS) entry which is preliminary data.</text>
</comment>
<proteinExistence type="predicted"/>
<accession>A0AA37JC48</accession>
<organism evidence="1 2">
    <name type="scientific">Hungatella hathewayi</name>
    <dbReference type="NCBI Taxonomy" id="154046"/>
    <lineage>
        <taxon>Bacteria</taxon>
        <taxon>Bacillati</taxon>
        <taxon>Bacillota</taxon>
        <taxon>Clostridia</taxon>
        <taxon>Lachnospirales</taxon>
        <taxon>Lachnospiraceae</taxon>
        <taxon>Hungatella</taxon>
    </lineage>
</organism>
<dbReference type="Proteomes" id="UP001055091">
    <property type="component" value="Unassembled WGS sequence"/>
</dbReference>
<sequence>MKSRCCRKNLLTYKKQPGDAMRLRVILCVMKYYESKGTGQSFARD</sequence>
<name>A0AA37JC48_9FIRM</name>